<evidence type="ECO:0000256" key="2">
    <source>
        <dbReference type="RuleBase" id="RU367113"/>
    </source>
</evidence>
<keyword evidence="4" id="KW-1185">Reference proteome</keyword>
<keyword evidence="2" id="KW-0694">RNA-binding</keyword>
<accession>A0ABM1E6D7</accession>
<evidence type="ECO:0000313" key="4">
    <source>
        <dbReference type="Proteomes" id="UP000695022"/>
    </source>
</evidence>
<gene>
    <name evidence="5 6" type="primary">LOC106809262</name>
</gene>
<feature type="domain" description="RAI1-like" evidence="3">
    <location>
        <begin position="1"/>
        <end position="242"/>
    </location>
</feature>
<protein>
    <recommendedName>
        <fullName evidence="2">Decapping nuclease</fullName>
        <ecNumber evidence="2">3.6.1.-</ecNumber>
    </recommendedName>
</protein>
<dbReference type="PANTHER" id="PTHR12395">
    <property type="entry name" value="DOM-3 RELATED"/>
    <property type="match status" value="1"/>
</dbReference>
<evidence type="ECO:0000313" key="5">
    <source>
        <dbReference type="RefSeq" id="XP_014667758.1"/>
    </source>
</evidence>
<keyword evidence="2" id="KW-0547">Nucleotide-binding</keyword>
<dbReference type="Pfam" id="PF08652">
    <property type="entry name" value="RAI1"/>
    <property type="match status" value="1"/>
</dbReference>
<reference evidence="5 6" key="1">
    <citation type="submission" date="2025-05" db="UniProtKB">
        <authorList>
            <consortium name="RefSeq"/>
        </authorList>
    </citation>
    <scope>IDENTIFICATION</scope>
</reference>
<dbReference type="RefSeq" id="XP_014667758.1">
    <property type="nucleotide sequence ID" value="XM_014812272.1"/>
</dbReference>
<keyword evidence="2" id="KW-0540">Nuclease</keyword>
<dbReference type="EC" id="3.6.1.-" evidence="2"/>
<organism evidence="4 5">
    <name type="scientific">Priapulus caudatus</name>
    <name type="common">Priapulid worm</name>
    <dbReference type="NCBI Taxonomy" id="37621"/>
    <lineage>
        <taxon>Eukaryota</taxon>
        <taxon>Metazoa</taxon>
        <taxon>Ecdysozoa</taxon>
        <taxon>Scalidophora</taxon>
        <taxon>Priapulida</taxon>
        <taxon>Priapulimorpha</taxon>
        <taxon>Priapulimorphida</taxon>
        <taxon>Priapulidae</taxon>
        <taxon>Priapulus</taxon>
    </lineage>
</organism>
<evidence type="ECO:0000259" key="3">
    <source>
        <dbReference type="Pfam" id="PF08652"/>
    </source>
</evidence>
<proteinExistence type="inferred from homology"/>
<dbReference type="PANTHER" id="PTHR12395:SF9">
    <property type="entry name" value="DECAPPING AND EXORIBONUCLEASE PROTEIN"/>
    <property type="match status" value="1"/>
</dbReference>
<dbReference type="GeneID" id="106809262"/>
<comment type="similarity">
    <text evidence="1 2">Belongs to the DXO/Dom3Z family.</text>
</comment>
<dbReference type="InterPro" id="IPR013961">
    <property type="entry name" value="RAI1"/>
</dbReference>
<sequence length="247" mass="28891">MCTPYENREGWIVCVTKFKNTYYMCEFETDKRVKDRERETERQKEMSFWGFKFEQYLTAGDRHMKPDTSKPVNNNEAYCTVVRTSLASHSLLFAGEVDCLDAKSSAPKPGCYVELKTSRMIEHQGHDRSFKKFKLIKWWLQSFLVGIPRIICGFRTDEGVVTSLQEYGVADIPKIIRSLGYLAWHPTACVNFCDHFLTFVKTVVVEDDSSVIYKFEWSAQQFALRWEKLHQPSSFGFLPDWYIGLQH</sequence>
<dbReference type="InterPro" id="IPR039039">
    <property type="entry name" value="RAI1-like_fam"/>
</dbReference>
<evidence type="ECO:0000313" key="6">
    <source>
        <dbReference type="RefSeq" id="XP_014667759.1"/>
    </source>
</evidence>
<dbReference type="RefSeq" id="XP_014667759.1">
    <property type="nucleotide sequence ID" value="XM_014812273.1"/>
</dbReference>
<comment type="subcellular location">
    <subcellularLocation>
        <location evidence="2">Nucleus</location>
    </subcellularLocation>
</comment>
<keyword evidence="2" id="KW-0479">Metal-binding</keyword>
<name>A0ABM1E6D7_PRICU</name>
<keyword evidence="2" id="KW-0539">Nucleus</keyword>
<comment type="cofactor">
    <cofactor evidence="2">
        <name>a divalent metal cation</name>
        <dbReference type="ChEBI" id="CHEBI:60240"/>
    </cofactor>
</comment>
<evidence type="ECO:0000256" key="1">
    <source>
        <dbReference type="ARBA" id="ARBA00006562"/>
    </source>
</evidence>
<keyword evidence="2" id="KW-0378">Hydrolase</keyword>
<comment type="function">
    <text evidence="2">Decapping enzyme for NAD-capped RNAs: specifically hydrolyzes the nicotinamide adenine dinucleotide (NAD) cap from a subset of RNAs by removing the entire NAD moiety from the 5'-end of an NAD-capped RNA.</text>
</comment>
<dbReference type="Proteomes" id="UP000695022">
    <property type="component" value="Unplaced"/>
</dbReference>